<dbReference type="GO" id="GO:0005524">
    <property type="term" value="F:ATP binding"/>
    <property type="evidence" value="ECO:0007669"/>
    <property type="project" value="UniProtKB-KW"/>
</dbReference>
<dbReference type="InterPro" id="IPR027417">
    <property type="entry name" value="P-loop_NTPase"/>
</dbReference>
<dbReference type="EMBL" id="JAWNFV010000025">
    <property type="protein sequence ID" value="MDY5141436.1"/>
    <property type="molecule type" value="Genomic_DNA"/>
</dbReference>
<keyword evidence="3 6" id="KW-0067">ATP-binding</keyword>
<organism evidence="6 7">
    <name type="scientific">Actinotignum timonense</name>
    <dbReference type="NCBI Taxonomy" id="1870995"/>
    <lineage>
        <taxon>Bacteria</taxon>
        <taxon>Bacillati</taxon>
        <taxon>Actinomycetota</taxon>
        <taxon>Actinomycetes</taxon>
        <taxon>Actinomycetales</taxon>
        <taxon>Actinomycetaceae</taxon>
        <taxon>Actinotignum</taxon>
    </lineage>
</organism>
<dbReference type="Gene3D" id="3.40.50.300">
    <property type="entry name" value="P-loop containing nucleotide triphosphate hydrolases"/>
    <property type="match status" value="1"/>
</dbReference>
<dbReference type="SUPFAM" id="SSF52540">
    <property type="entry name" value="P-loop containing nucleoside triphosphate hydrolases"/>
    <property type="match status" value="1"/>
</dbReference>
<dbReference type="RefSeq" id="WP_284883336.1">
    <property type="nucleotide sequence ID" value="NZ_JASOHK010000067.1"/>
</dbReference>
<reference evidence="6" key="1">
    <citation type="submission" date="2023-10" db="EMBL/GenBank/DDBJ databases">
        <title>Whole Genome based description of the genera Actinobaculum and Actinotignum reveals a complex phylogenetic relationship within the species included in the genus Actinotignum.</title>
        <authorList>
            <person name="Jensen C.S."/>
            <person name="Dargis R."/>
            <person name="Kemp M."/>
            <person name="Christensen J.J."/>
        </authorList>
    </citation>
    <scope>NUCLEOTIDE SEQUENCE</scope>
    <source>
        <strain evidence="6">SLA_B245</strain>
    </source>
</reference>
<sequence length="266" mass="28491">MLKAENLGHHYRGGPWLFRGVELEARPGEVLTVLGPNARGKTTLLTCLAGVRTPVEGAVHSDGPIGYVPQSHAANHQFTVHDMVLMGRARTMRVFASPSAADSEAAWEALERVGIAHLGGATYAELSGGQRQLTLIARALVATPSTLILDEPTSALDLRNQRRVLTIIRTLAAEGLAIIMTTHDPAHAFLTSRTTLVMDADGLSIGETARQLTEARLSTLYRTPIRVRDVPVDRGSQCVVVPDFSANDDAAPSASTPPSQRKDHDG</sequence>
<dbReference type="SMART" id="SM00382">
    <property type="entry name" value="AAA"/>
    <property type="match status" value="1"/>
</dbReference>
<dbReference type="PANTHER" id="PTHR42734:SF19">
    <property type="entry name" value="IRON COMPOUNDS ABC TRANSPORTER, ATP-BINDING PROTEIN"/>
    <property type="match status" value="1"/>
</dbReference>
<evidence type="ECO:0000256" key="2">
    <source>
        <dbReference type="ARBA" id="ARBA00022741"/>
    </source>
</evidence>
<proteinExistence type="predicted"/>
<evidence type="ECO:0000256" key="4">
    <source>
        <dbReference type="SAM" id="MobiDB-lite"/>
    </source>
</evidence>
<keyword evidence="1" id="KW-0813">Transport</keyword>
<dbReference type="PROSITE" id="PS50893">
    <property type="entry name" value="ABC_TRANSPORTER_2"/>
    <property type="match status" value="1"/>
</dbReference>
<evidence type="ECO:0000256" key="3">
    <source>
        <dbReference type="ARBA" id="ARBA00022840"/>
    </source>
</evidence>
<gene>
    <name evidence="6" type="ORF">R6G74_08975</name>
</gene>
<dbReference type="PANTHER" id="PTHR42734">
    <property type="entry name" value="METAL TRANSPORT SYSTEM ATP-BINDING PROTEIN TM_0124-RELATED"/>
    <property type="match status" value="1"/>
</dbReference>
<dbReference type="Pfam" id="PF00005">
    <property type="entry name" value="ABC_tran"/>
    <property type="match status" value="1"/>
</dbReference>
<feature type="region of interest" description="Disordered" evidence="4">
    <location>
        <begin position="243"/>
        <end position="266"/>
    </location>
</feature>
<dbReference type="InterPro" id="IPR003439">
    <property type="entry name" value="ABC_transporter-like_ATP-bd"/>
</dbReference>
<evidence type="ECO:0000259" key="5">
    <source>
        <dbReference type="PROSITE" id="PS50893"/>
    </source>
</evidence>
<name>A0AAW9HPX5_9ACTO</name>
<dbReference type="InterPro" id="IPR050153">
    <property type="entry name" value="Metal_Ion_Import_ABC"/>
</dbReference>
<feature type="domain" description="ABC transporter" evidence="5">
    <location>
        <begin position="2"/>
        <end position="225"/>
    </location>
</feature>
<evidence type="ECO:0000313" key="6">
    <source>
        <dbReference type="EMBL" id="MDY5141436.1"/>
    </source>
</evidence>
<keyword evidence="2" id="KW-0547">Nucleotide-binding</keyword>
<dbReference type="GO" id="GO:0016887">
    <property type="term" value="F:ATP hydrolysis activity"/>
    <property type="evidence" value="ECO:0007669"/>
    <property type="project" value="InterPro"/>
</dbReference>
<dbReference type="Proteomes" id="UP001288320">
    <property type="component" value="Unassembled WGS sequence"/>
</dbReference>
<comment type="caution">
    <text evidence="6">The sequence shown here is derived from an EMBL/GenBank/DDBJ whole genome shotgun (WGS) entry which is preliminary data.</text>
</comment>
<dbReference type="AlphaFoldDB" id="A0AAW9HPX5"/>
<dbReference type="InterPro" id="IPR003593">
    <property type="entry name" value="AAA+_ATPase"/>
</dbReference>
<evidence type="ECO:0000313" key="7">
    <source>
        <dbReference type="Proteomes" id="UP001288320"/>
    </source>
</evidence>
<evidence type="ECO:0000256" key="1">
    <source>
        <dbReference type="ARBA" id="ARBA00022448"/>
    </source>
</evidence>
<accession>A0AAW9HPX5</accession>
<protein>
    <submittedName>
        <fullName evidence="6">ABC transporter ATP-binding protein</fullName>
    </submittedName>
</protein>